<evidence type="ECO:0000256" key="1">
    <source>
        <dbReference type="ARBA" id="ARBA00022723"/>
    </source>
</evidence>
<proteinExistence type="predicted"/>
<dbReference type="InterPro" id="IPR026607">
    <property type="entry name" value="DMRT"/>
</dbReference>
<keyword evidence="4 5" id="KW-0539">Nucleus</keyword>
<dbReference type="GO" id="GO:0000978">
    <property type="term" value="F:RNA polymerase II cis-regulatory region sequence-specific DNA binding"/>
    <property type="evidence" value="ECO:0007669"/>
    <property type="project" value="TreeGrafter"/>
</dbReference>
<keyword evidence="2 5" id="KW-0862">Zinc</keyword>
<dbReference type="STRING" id="103827.A0A0N5D9U1"/>
<organism evidence="9">
    <name type="scientific">Thelazia callipaeda</name>
    <name type="common">Oriental eyeworm</name>
    <name type="synonym">Parasitic nematode</name>
    <dbReference type="NCBI Taxonomy" id="103827"/>
    <lineage>
        <taxon>Eukaryota</taxon>
        <taxon>Metazoa</taxon>
        <taxon>Ecdysozoa</taxon>
        <taxon>Nematoda</taxon>
        <taxon>Chromadorea</taxon>
        <taxon>Rhabditida</taxon>
        <taxon>Spirurina</taxon>
        <taxon>Spiruromorpha</taxon>
        <taxon>Thelazioidea</taxon>
        <taxon>Thelaziidae</taxon>
        <taxon>Thelazia</taxon>
    </lineage>
</organism>
<comment type="subcellular location">
    <subcellularLocation>
        <location evidence="5">Nucleus</location>
    </subcellularLocation>
</comment>
<evidence type="ECO:0000313" key="9">
    <source>
        <dbReference type="WBParaSite" id="TCLT_0000991301-mRNA-1"/>
    </source>
</evidence>
<feature type="domain" description="DM" evidence="6">
    <location>
        <begin position="26"/>
        <end position="71"/>
    </location>
</feature>
<dbReference type="AlphaFoldDB" id="A0A0N5D9U1"/>
<evidence type="ECO:0000256" key="2">
    <source>
        <dbReference type="ARBA" id="ARBA00022833"/>
    </source>
</evidence>
<evidence type="ECO:0000256" key="4">
    <source>
        <dbReference type="ARBA" id="ARBA00023242"/>
    </source>
</evidence>
<keyword evidence="3 5" id="KW-0238">DNA-binding</keyword>
<evidence type="ECO:0000259" key="6">
    <source>
        <dbReference type="PROSITE" id="PS50809"/>
    </source>
</evidence>
<evidence type="ECO:0000313" key="8">
    <source>
        <dbReference type="Proteomes" id="UP000276776"/>
    </source>
</evidence>
<dbReference type="PROSITE" id="PS50809">
    <property type="entry name" value="DM_2"/>
    <property type="match status" value="2"/>
</dbReference>
<dbReference type="Pfam" id="PF00751">
    <property type="entry name" value="DM"/>
    <property type="match status" value="2"/>
</dbReference>
<dbReference type="GO" id="GO:0007548">
    <property type="term" value="P:sex differentiation"/>
    <property type="evidence" value="ECO:0007669"/>
    <property type="project" value="TreeGrafter"/>
</dbReference>
<dbReference type="GO" id="GO:0000981">
    <property type="term" value="F:DNA-binding transcription factor activity, RNA polymerase II-specific"/>
    <property type="evidence" value="ECO:0007669"/>
    <property type="project" value="TreeGrafter"/>
</dbReference>
<gene>
    <name evidence="7" type="ORF">TCLT_LOCUS9902</name>
</gene>
<name>A0A0N5D9U1_THECL</name>
<reference evidence="9" key="1">
    <citation type="submission" date="2017-02" db="UniProtKB">
        <authorList>
            <consortium name="WormBaseParasite"/>
        </authorList>
    </citation>
    <scope>IDENTIFICATION</scope>
</reference>
<dbReference type="InterPro" id="IPR001275">
    <property type="entry name" value="DM_DNA-bd"/>
</dbReference>
<dbReference type="GO" id="GO:0046872">
    <property type="term" value="F:metal ion binding"/>
    <property type="evidence" value="ECO:0007669"/>
    <property type="project" value="UniProtKB-KW"/>
</dbReference>
<sequence length="176" mass="20616">MSTNAENCQRYFAISKKMPKDVKRHCGICRQHGILVETRGHHCTRKSCSCSKCLLIRQRRQIMRTQIRIRRAQDRIFQRTSVPAHATIIPQTCSDNNDNRNVISDVISNTARNQCYICQKCKNHGFLVWKKEHKRHCLYANCKCFQCELIGRRRKLDQILKFSSKFKSNTTSQIGN</sequence>
<evidence type="ECO:0000313" key="7">
    <source>
        <dbReference type="EMBL" id="VDN07568.1"/>
    </source>
</evidence>
<keyword evidence="8" id="KW-1185">Reference proteome</keyword>
<dbReference type="PANTHER" id="PTHR12322:SF49">
    <property type="entry name" value="DM DOMAIN-CONTAINING PROTEIN"/>
    <property type="match status" value="1"/>
</dbReference>
<dbReference type="PANTHER" id="PTHR12322">
    <property type="entry name" value="DOUBLESEX AND MAB-3 RELATED TRANSCRIPTION FACTOR DMRT"/>
    <property type="match status" value="1"/>
</dbReference>
<dbReference type="Gene3D" id="4.10.1040.10">
    <property type="entry name" value="DM DNA-binding domain"/>
    <property type="match status" value="2"/>
</dbReference>
<dbReference type="WBParaSite" id="TCLT_0000991301-mRNA-1">
    <property type="protein sequence ID" value="TCLT_0000991301-mRNA-1"/>
    <property type="gene ID" value="TCLT_0000991301"/>
</dbReference>
<dbReference type="PROSITE" id="PS40000">
    <property type="entry name" value="DM_1"/>
    <property type="match status" value="1"/>
</dbReference>
<dbReference type="EMBL" id="UYYF01004911">
    <property type="protein sequence ID" value="VDN07568.1"/>
    <property type="molecule type" value="Genomic_DNA"/>
</dbReference>
<dbReference type="Proteomes" id="UP000276776">
    <property type="component" value="Unassembled WGS sequence"/>
</dbReference>
<dbReference type="InterPro" id="IPR036407">
    <property type="entry name" value="DM_DNA-bd_sf"/>
</dbReference>
<reference evidence="7 8" key="2">
    <citation type="submission" date="2018-11" db="EMBL/GenBank/DDBJ databases">
        <authorList>
            <consortium name="Pathogen Informatics"/>
        </authorList>
    </citation>
    <scope>NUCLEOTIDE SEQUENCE [LARGE SCALE GENOMIC DNA]</scope>
</reference>
<dbReference type="SUPFAM" id="SSF82927">
    <property type="entry name" value="Cysteine-rich DNA binding domain, (DM domain)"/>
    <property type="match status" value="2"/>
</dbReference>
<feature type="DNA-binding region" description="DM" evidence="5">
    <location>
        <begin position="26"/>
        <end position="71"/>
    </location>
</feature>
<evidence type="ECO:0000256" key="3">
    <source>
        <dbReference type="ARBA" id="ARBA00023125"/>
    </source>
</evidence>
<dbReference type="OMA" id="YANCRCE"/>
<dbReference type="SMART" id="SM00301">
    <property type="entry name" value="DM"/>
    <property type="match status" value="2"/>
</dbReference>
<dbReference type="GO" id="GO:0005634">
    <property type="term" value="C:nucleus"/>
    <property type="evidence" value="ECO:0007669"/>
    <property type="project" value="UniProtKB-SubCell"/>
</dbReference>
<feature type="domain" description="DM" evidence="6">
    <location>
        <begin position="118"/>
        <end position="166"/>
    </location>
</feature>
<accession>A0A0N5D9U1</accession>
<keyword evidence="1 5" id="KW-0479">Metal-binding</keyword>
<dbReference type="OrthoDB" id="6162476at2759"/>
<evidence type="ECO:0000256" key="5">
    <source>
        <dbReference type="PROSITE-ProRule" id="PRU00070"/>
    </source>
</evidence>
<feature type="DNA-binding region" description="DM" evidence="5">
    <location>
        <begin position="118"/>
        <end position="166"/>
    </location>
</feature>
<protein>
    <submittedName>
        <fullName evidence="9">DM domain-containing protein</fullName>
    </submittedName>
</protein>